<evidence type="ECO:0000256" key="1">
    <source>
        <dbReference type="ARBA" id="ARBA00004651"/>
    </source>
</evidence>
<keyword evidence="10" id="KW-1185">Reference proteome</keyword>
<keyword evidence="5 7" id="KW-1133">Transmembrane helix</keyword>
<evidence type="ECO:0000313" key="10">
    <source>
        <dbReference type="Proteomes" id="UP000321337"/>
    </source>
</evidence>
<feature type="transmembrane region" description="Helical" evidence="7">
    <location>
        <begin position="159"/>
        <end position="175"/>
    </location>
</feature>
<evidence type="ECO:0000313" key="9">
    <source>
        <dbReference type="EMBL" id="GEP29052.1"/>
    </source>
</evidence>
<dbReference type="PANTHER" id="PTHR14969:SF62">
    <property type="entry name" value="DECAPRENYLPHOSPHORYL-5-PHOSPHORIBOSE PHOSPHATASE RV3807C-RELATED"/>
    <property type="match status" value="1"/>
</dbReference>
<dbReference type="Pfam" id="PF01569">
    <property type="entry name" value="PAP2"/>
    <property type="match status" value="1"/>
</dbReference>
<dbReference type="Proteomes" id="UP000321337">
    <property type="component" value="Unassembled WGS sequence"/>
</dbReference>
<dbReference type="InterPro" id="IPR000326">
    <property type="entry name" value="PAP2/HPO"/>
</dbReference>
<feature type="transmembrane region" description="Helical" evidence="7">
    <location>
        <begin position="63"/>
        <end position="83"/>
    </location>
</feature>
<evidence type="ECO:0000256" key="5">
    <source>
        <dbReference type="ARBA" id="ARBA00022989"/>
    </source>
</evidence>
<gene>
    <name evidence="9" type="ORF">TPL01_01900</name>
</gene>
<accession>A0A512L3M8</accession>
<dbReference type="GO" id="GO:0005886">
    <property type="term" value="C:plasma membrane"/>
    <property type="evidence" value="ECO:0007669"/>
    <property type="project" value="UniProtKB-SubCell"/>
</dbReference>
<organism evidence="9 10">
    <name type="scientific">Sulfuriferula plumbiphila</name>
    <dbReference type="NCBI Taxonomy" id="171865"/>
    <lineage>
        <taxon>Bacteria</taxon>
        <taxon>Pseudomonadati</taxon>
        <taxon>Pseudomonadota</taxon>
        <taxon>Betaproteobacteria</taxon>
        <taxon>Nitrosomonadales</taxon>
        <taxon>Sulfuricellaceae</taxon>
        <taxon>Sulfuriferula</taxon>
    </lineage>
</organism>
<keyword evidence="2" id="KW-1003">Cell membrane</keyword>
<dbReference type="RefSeq" id="WP_147069823.1">
    <property type="nucleotide sequence ID" value="NZ_AP021884.1"/>
</dbReference>
<protein>
    <submittedName>
        <fullName evidence="9">Phosphatase PAP2 family protein</fullName>
    </submittedName>
</protein>
<evidence type="ECO:0000256" key="2">
    <source>
        <dbReference type="ARBA" id="ARBA00022475"/>
    </source>
</evidence>
<dbReference type="SMART" id="SM00014">
    <property type="entry name" value="acidPPc"/>
    <property type="match status" value="1"/>
</dbReference>
<dbReference type="OrthoDB" id="9801622at2"/>
<keyword evidence="3 7" id="KW-0812">Transmembrane</keyword>
<dbReference type="InterPro" id="IPR036938">
    <property type="entry name" value="PAP2/HPO_sf"/>
</dbReference>
<dbReference type="Gene3D" id="1.20.144.10">
    <property type="entry name" value="Phosphatidic acid phosphatase type 2/haloperoxidase"/>
    <property type="match status" value="1"/>
</dbReference>
<dbReference type="CDD" id="cd01610">
    <property type="entry name" value="PAP2_like"/>
    <property type="match status" value="1"/>
</dbReference>
<comment type="subcellular location">
    <subcellularLocation>
        <location evidence="1">Cell membrane</location>
        <topology evidence="1">Multi-pass membrane protein</topology>
    </subcellularLocation>
</comment>
<evidence type="ECO:0000259" key="8">
    <source>
        <dbReference type="SMART" id="SM00014"/>
    </source>
</evidence>
<sequence length="176" mass="19554">MIRLDWHWQTLAEWEAPLAARFNRARRFRGVADAFRLISRLGNGVFWYTLMLALLAWDGYAAVPAVLNMTGAGLVATLLYTWLKGKTLRPRPFQQFGDILCLTAPLDRFSFPSGHTLHAVAFSLVAVHYYPGLIWLVLPFTALVAVSRLILGLHYPTDVLAGIALGSMVAMASLLL</sequence>
<evidence type="ECO:0000256" key="3">
    <source>
        <dbReference type="ARBA" id="ARBA00022692"/>
    </source>
</evidence>
<feature type="domain" description="Phosphatidic acid phosphatase type 2/haloperoxidase" evidence="8">
    <location>
        <begin position="65"/>
        <end position="174"/>
    </location>
</feature>
<dbReference type="SUPFAM" id="SSF48317">
    <property type="entry name" value="Acid phosphatase/Vanadium-dependent haloperoxidase"/>
    <property type="match status" value="1"/>
</dbReference>
<keyword evidence="6 7" id="KW-0472">Membrane</keyword>
<name>A0A512L3M8_9PROT</name>
<proteinExistence type="predicted"/>
<evidence type="ECO:0000256" key="6">
    <source>
        <dbReference type="ARBA" id="ARBA00023136"/>
    </source>
</evidence>
<comment type="caution">
    <text evidence="9">The sequence shown here is derived from an EMBL/GenBank/DDBJ whole genome shotgun (WGS) entry which is preliminary data.</text>
</comment>
<evidence type="ECO:0000256" key="4">
    <source>
        <dbReference type="ARBA" id="ARBA00022801"/>
    </source>
</evidence>
<dbReference type="AlphaFoldDB" id="A0A512L3M8"/>
<dbReference type="GO" id="GO:0016787">
    <property type="term" value="F:hydrolase activity"/>
    <property type="evidence" value="ECO:0007669"/>
    <property type="project" value="UniProtKB-KW"/>
</dbReference>
<dbReference type="EMBL" id="BKAD01000001">
    <property type="protein sequence ID" value="GEP29052.1"/>
    <property type="molecule type" value="Genomic_DNA"/>
</dbReference>
<reference evidence="9 10" key="1">
    <citation type="submission" date="2019-07" db="EMBL/GenBank/DDBJ databases">
        <title>Whole genome shotgun sequence of Thiobacillus plumbophilus NBRC 107929.</title>
        <authorList>
            <person name="Hosoyama A."/>
            <person name="Uohara A."/>
            <person name="Ohji S."/>
            <person name="Ichikawa N."/>
        </authorList>
    </citation>
    <scope>NUCLEOTIDE SEQUENCE [LARGE SCALE GENOMIC DNA]</scope>
    <source>
        <strain evidence="9 10">NBRC 107929</strain>
    </source>
</reference>
<evidence type="ECO:0000256" key="7">
    <source>
        <dbReference type="SAM" id="Phobius"/>
    </source>
</evidence>
<feature type="transmembrane region" description="Helical" evidence="7">
    <location>
        <begin position="37"/>
        <end position="57"/>
    </location>
</feature>
<keyword evidence="4" id="KW-0378">Hydrolase</keyword>
<dbReference type="PANTHER" id="PTHR14969">
    <property type="entry name" value="SPHINGOSINE-1-PHOSPHATE PHOSPHOHYDROLASE"/>
    <property type="match status" value="1"/>
</dbReference>